<dbReference type="Proteomes" id="UP000195991">
    <property type="component" value="Unassembled WGS sequence"/>
</dbReference>
<dbReference type="RefSeq" id="WP_087983580.1">
    <property type="nucleotide sequence ID" value="NZ_FMBI01000031.1"/>
</dbReference>
<evidence type="ECO:0000313" key="3">
    <source>
        <dbReference type="Proteomes" id="UP000195991"/>
    </source>
</evidence>
<evidence type="ECO:0000256" key="1">
    <source>
        <dbReference type="SAM" id="SignalP"/>
    </source>
</evidence>
<dbReference type="EMBL" id="FMBI01000031">
    <property type="protein sequence ID" value="SCC40317.1"/>
    <property type="molecule type" value="Genomic_DNA"/>
</dbReference>
<organism evidence="2 3">
    <name type="scientific">Bacillus thuringiensis</name>
    <dbReference type="NCBI Taxonomy" id="1428"/>
    <lineage>
        <taxon>Bacteria</taxon>
        <taxon>Bacillati</taxon>
        <taxon>Bacillota</taxon>
        <taxon>Bacilli</taxon>
        <taxon>Bacillales</taxon>
        <taxon>Bacillaceae</taxon>
        <taxon>Bacillus</taxon>
        <taxon>Bacillus cereus group</taxon>
    </lineage>
</organism>
<feature type="signal peptide" evidence="1">
    <location>
        <begin position="1"/>
        <end position="25"/>
    </location>
</feature>
<protein>
    <submittedName>
        <fullName evidence="2">Uncharacterized protein</fullName>
    </submittedName>
</protein>
<feature type="chain" id="PRO_5008691085" evidence="1">
    <location>
        <begin position="26"/>
        <end position="236"/>
    </location>
</feature>
<keyword evidence="1" id="KW-0732">Signal</keyword>
<evidence type="ECO:0000313" key="2">
    <source>
        <dbReference type="EMBL" id="SCC40317.1"/>
    </source>
</evidence>
<proteinExistence type="predicted"/>
<reference evidence="2 3" key="1">
    <citation type="submission" date="2016-08" db="EMBL/GenBank/DDBJ databases">
        <authorList>
            <person name="Seilhamer J.J."/>
        </authorList>
    </citation>
    <scope>NUCLEOTIDE SEQUENCE [LARGE SCALE GENOMIC DNA]</scope>
    <source>
        <strain evidence="2 3">IEBC_T61001</strain>
    </source>
</reference>
<accession>A0A1C4E9K9</accession>
<gene>
    <name evidence="2" type="ORF">BTT61001_03001</name>
</gene>
<sequence>MISKKIVTGTIVSTLLVLSASPSLAAVNEKQVQKTNSVQEVQNEKSAEIKFNNEQEMYDIAQKAEKYFVKNVDGTLALNATAEQLGTTEENLNQYRKGLEAINIAVATGNVKVNVNANTNLLSLETVAPSNHSNLPSWTWDSDFYGWNFYLSNSESKTFVYNCNKWAAGAAGVAVITGYVAAMGVPQAAAAALAAGLISAGLWWVGNEVDYRMTSKGTKIYLSNWNPVNIVQISGR</sequence>
<name>A0A1C4E9K9_BACTU</name>
<dbReference type="AlphaFoldDB" id="A0A1C4E9K9"/>